<proteinExistence type="inferred from homology"/>
<dbReference type="PRINTS" id="PR00446">
    <property type="entry name" value="HYDRGNUPTAKE"/>
</dbReference>
<gene>
    <name evidence="5" type="ORF">AB0I48_12245</name>
</gene>
<evidence type="ECO:0000256" key="3">
    <source>
        <dbReference type="ARBA" id="ARBA00022750"/>
    </source>
</evidence>
<dbReference type="Proteomes" id="UP001551695">
    <property type="component" value="Unassembled WGS sequence"/>
</dbReference>
<accession>A0ABV3FSF2</accession>
<comment type="caution">
    <text evidence="5">The sequence shown here is derived from an EMBL/GenBank/DDBJ whole genome shotgun (WGS) entry which is preliminary data.</text>
</comment>
<name>A0ABV3FSF2_9NOCA</name>
<dbReference type="InterPro" id="IPR000671">
    <property type="entry name" value="Peptidase_A31"/>
</dbReference>
<dbReference type="CDD" id="cd06068">
    <property type="entry name" value="H2MP_like-1"/>
    <property type="match status" value="1"/>
</dbReference>
<dbReference type="GO" id="GO:0006508">
    <property type="term" value="P:proteolysis"/>
    <property type="evidence" value="ECO:0007669"/>
    <property type="project" value="UniProtKB-KW"/>
</dbReference>
<keyword evidence="6" id="KW-1185">Reference proteome</keyword>
<evidence type="ECO:0000256" key="1">
    <source>
        <dbReference type="ARBA" id="ARBA00006814"/>
    </source>
</evidence>
<evidence type="ECO:0000256" key="4">
    <source>
        <dbReference type="ARBA" id="ARBA00022801"/>
    </source>
</evidence>
<organism evidence="5 6">
    <name type="scientific">Nocardia aurea</name>
    <dbReference type="NCBI Taxonomy" id="2144174"/>
    <lineage>
        <taxon>Bacteria</taxon>
        <taxon>Bacillati</taxon>
        <taxon>Actinomycetota</taxon>
        <taxon>Actinomycetes</taxon>
        <taxon>Mycobacteriales</taxon>
        <taxon>Nocardiaceae</taxon>
        <taxon>Nocardia</taxon>
    </lineage>
</organism>
<reference evidence="5 6" key="1">
    <citation type="submission" date="2024-06" db="EMBL/GenBank/DDBJ databases">
        <title>The Natural Products Discovery Center: Release of the First 8490 Sequenced Strains for Exploring Actinobacteria Biosynthetic Diversity.</title>
        <authorList>
            <person name="Kalkreuter E."/>
            <person name="Kautsar S.A."/>
            <person name="Yang D."/>
            <person name="Bader C.D."/>
            <person name="Teijaro C.N."/>
            <person name="Fluegel L."/>
            <person name="Davis C.M."/>
            <person name="Simpson J.R."/>
            <person name="Lauterbach L."/>
            <person name="Steele A.D."/>
            <person name="Gui C."/>
            <person name="Meng S."/>
            <person name="Li G."/>
            <person name="Viehrig K."/>
            <person name="Ye F."/>
            <person name="Su P."/>
            <person name="Kiefer A.F."/>
            <person name="Nichols A."/>
            <person name="Cepeda A.J."/>
            <person name="Yan W."/>
            <person name="Fan B."/>
            <person name="Jiang Y."/>
            <person name="Adhikari A."/>
            <person name="Zheng C.-J."/>
            <person name="Schuster L."/>
            <person name="Cowan T.M."/>
            <person name="Smanski M.J."/>
            <person name="Chevrette M.G."/>
            <person name="De Carvalho L.P.S."/>
            <person name="Shen B."/>
        </authorList>
    </citation>
    <scope>NUCLEOTIDE SEQUENCE [LARGE SCALE GENOMIC DNA]</scope>
    <source>
        <strain evidence="5 6">NPDC050403</strain>
    </source>
</reference>
<dbReference type="GO" id="GO:0008233">
    <property type="term" value="F:peptidase activity"/>
    <property type="evidence" value="ECO:0007669"/>
    <property type="project" value="UniProtKB-KW"/>
</dbReference>
<sequence length="163" mass="16951">MTARILVAGIGNIFLGDDGFGPEVVRRLPHYPDEAVRVVDYGIRGMHLAYDLLDPWQALVLVDALPRRDQPGRLEVFAADPGTTGPTGLDAHAMDPAAVFAGVRALGGTLPPTIVVGCRIATVAEGIGLSEPVAAAVTPALDAVGEVLTDLIAAQPLTTRPEV</sequence>
<dbReference type="SUPFAM" id="SSF53163">
    <property type="entry name" value="HybD-like"/>
    <property type="match status" value="1"/>
</dbReference>
<keyword evidence="4" id="KW-0378">Hydrolase</keyword>
<dbReference type="PANTHER" id="PTHR30302:SF1">
    <property type="entry name" value="HYDROGENASE 2 MATURATION PROTEASE"/>
    <property type="match status" value="1"/>
</dbReference>
<dbReference type="Gene3D" id="3.40.50.1450">
    <property type="entry name" value="HybD-like"/>
    <property type="match status" value="1"/>
</dbReference>
<dbReference type="InterPro" id="IPR023430">
    <property type="entry name" value="Pept_HybD-like_dom_sf"/>
</dbReference>
<keyword evidence="3" id="KW-0064">Aspartyl protease</keyword>
<evidence type="ECO:0000256" key="2">
    <source>
        <dbReference type="ARBA" id="ARBA00022670"/>
    </source>
</evidence>
<dbReference type="Pfam" id="PF01750">
    <property type="entry name" value="HycI"/>
    <property type="match status" value="1"/>
</dbReference>
<evidence type="ECO:0000313" key="6">
    <source>
        <dbReference type="Proteomes" id="UP001551695"/>
    </source>
</evidence>
<dbReference type="EMBL" id="JBFAKC010000005">
    <property type="protein sequence ID" value="MEV0708328.1"/>
    <property type="molecule type" value="Genomic_DNA"/>
</dbReference>
<comment type="similarity">
    <text evidence="1">Belongs to the peptidase A31 family.</text>
</comment>
<dbReference type="RefSeq" id="WP_357782984.1">
    <property type="nucleotide sequence ID" value="NZ_JBFAKC010000005.1"/>
</dbReference>
<protein>
    <submittedName>
        <fullName evidence="5">Hydrogenase maturation protease</fullName>
    </submittedName>
</protein>
<dbReference type="NCBIfam" id="TIGR00072">
    <property type="entry name" value="hydrog_prot"/>
    <property type="match status" value="1"/>
</dbReference>
<evidence type="ECO:0000313" key="5">
    <source>
        <dbReference type="EMBL" id="MEV0708328.1"/>
    </source>
</evidence>
<dbReference type="PANTHER" id="PTHR30302">
    <property type="entry name" value="HYDROGENASE 1 MATURATION PROTEASE"/>
    <property type="match status" value="1"/>
</dbReference>
<keyword evidence="2 5" id="KW-0645">Protease</keyword>